<sequence>MKKIVAYSMALIFLVGISVYANSLCNINDKSSLFQQWKLDWGEYEWGDNAQINQYYIVETNGVVKDMMQTCDIMGLKQMLNYLGKNEIVTLQNAEGSYLDNILQENINPLVVSFLLENKLILKELHLTIKYKQLANQKLQEAKAKGDSKAIANYEKILEILKEYGAK</sequence>
<dbReference type="Proteomes" id="UP000255335">
    <property type="component" value="Unassembled WGS sequence"/>
</dbReference>
<feature type="signal peptide" evidence="1">
    <location>
        <begin position="1"/>
        <end position="21"/>
    </location>
</feature>
<gene>
    <name evidence="3" type="ORF">NCTC12219_00950</name>
    <name evidence="2" type="ORF">NCTC12221_00822</name>
</gene>
<dbReference type="RefSeq" id="WP_115026089.1">
    <property type="nucleotide sequence ID" value="NZ_AP025204.1"/>
</dbReference>
<feature type="chain" id="PRO_5044586322" description="Periplasmic protein" evidence="1">
    <location>
        <begin position="22"/>
        <end position="167"/>
    </location>
</feature>
<dbReference type="EMBL" id="UGHX01000001">
    <property type="protein sequence ID" value="STP11067.1"/>
    <property type="molecule type" value="Genomic_DNA"/>
</dbReference>
<evidence type="ECO:0008006" key="6">
    <source>
        <dbReference type="Google" id="ProtNLM"/>
    </source>
</evidence>
<evidence type="ECO:0000313" key="2">
    <source>
        <dbReference type="EMBL" id="STP09382.1"/>
    </source>
</evidence>
<dbReference type="EMBL" id="UGHZ01000001">
    <property type="protein sequence ID" value="STP09382.1"/>
    <property type="molecule type" value="Genomic_DNA"/>
</dbReference>
<keyword evidence="1" id="KW-0732">Signal</keyword>
<evidence type="ECO:0000313" key="3">
    <source>
        <dbReference type="EMBL" id="STP11067.1"/>
    </source>
</evidence>
<protein>
    <recommendedName>
        <fullName evidence="6">Periplasmic protein</fullName>
    </recommendedName>
</protein>
<accession>A0A377JT63</accession>
<proteinExistence type="predicted"/>
<evidence type="ECO:0000313" key="4">
    <source>
        <dbReference type="Proteomes" id="UP000255103"/>
    </source>
</evidence>
<organism evidence="3 4">
    <name type="scientific">Helicobacter cinaedi</name>
    <dbReference type="NCBI Taxonomy" id="213"/>
    <lineage>
        <taxon>Bacteria</taxon>
        <taxon>Pseudomonadati</taxon>
        <taxon>Campylobacterota</taxon>
        <taxon>Epsilonproteobacteria</taxon>
        <taxon>Campylobacterales</taxon>
        <taxon>Helicobacteraceae</taxon>
        <taxon>Helicobacter</taxon>
    </lineage>
</organism>
<evidence type="ECO:0000313" key="5">
    <source>
        <dbReference type="Proteomes" id="UP000255335"/>
    </source>
</evidence>
<dbReference type="AlphaFoldDB" id="A0A377JT63"/>
<dbReference type="Proteomes" id="UP000255103">
    <property type="component" value="Unassembled WGS sequence"/>
</dbReference>
<name>A0A377JT63_9HELI</name>
<reference evidence="4 5" key="1">
    <citation type="submission" date="2018-06" db="EMBL/GenBank/DDBJ databases">
        <authorList>
            <consortium name="Pathogen Informatics"/>
            <person name="Doyle S."/>
        </authorList>
    </citation>
    <scope>NUCLEOTIDE SEQUENCE [LARGE SCALE GENOMIC DNA]</scope>
    <source>
        <strain evidence="3 4">NCTC12219</strain>
        <strain evidence="2 5">NCTC12221</strain>
    </source>
</reference>
<evidence type="ECO:0000256" key="1">
    <source>
        <dbReference type="SAM" id="SignalP"/>
    </source>
</evidence>